<proteinExistence type="predicted"/>
<evidence type="ECO:0000256" key="2">
    <source>
        <dbReference type="ARBA" id="ARBA00022737"/>
    </source>
</evidence>
<dbReference type="Ensembl" id="ENSDCDT00010035473.1">
    <property type="protein sequence ID" value="ENSDCDP00010028698.1"/>
    <property type="gene ID" value="ENSDCDG00010018126.1"/>
</dbReference>
<keyword evidence="4" id="KW-1185">Reference proteome</keyword>
<gene>
    <name evidence="3" type="primary">klhdc3l</name>
</gene>
<evidence type="ECO:0000256" key="1">
    <source>
        <dbReference type="ARBA" id="ARBA00022441"/>
    </source>
</evidence>
<evidence type="ECO:0000313" key="4">
    <source>
        <dbReference type="Proteomes" id="UP000694580"/>
    </source>
</evidence>
<dbReference type="GeneTree" id="ENSGT00940000165735"/>
<reference evidence="3 4" key="1">
    <citation type="submission" date="2020-06" db="EMBL/GenBank/DDBJ databases">
        <authorList>
            <consortium name="Wellcome Sanger Institute Data Sharing"/>
        </authorList>
    </citation>
    <scope>NUCLEOTIDE SEQUENCE [LARGE SCALE GENOMIC DNA]</scope>
</reference>
<accession>A0AAY4C6J9</accession>
<keyword evidence="2" id="KW-0677">Repeat</keyword>
<dbReference type="Proteomes" id="UP000694580">
    <property type="component" value="Chromosome 9"/>
</dbReference>
<reference evidence="3" key="3">
    <citation type="submission" date="2025-09" db="UniProtKB">
        <authorList>
            <consortium name="Ensembl"/>
        </authorList>
    </citation>
    <scope>IDENTIFICATION</scope>
</reference>
<dbReference type="SUPFAM" id="SSF117281">
    <property type="entry name" value="Kelch motif"/>
    <property type="match status" value="1"/>
</dbReference>
<dbReference type="PANTHER" id="PTHR46376">
    <property type="entry name" value="LEUCINE-ZIPPER-LIKE TRANSCRIPTIONAL REGULATOR 1"/>
    <property type="match status" value="1"/>
</dbReference>
<dbReference type="AlphaFoldDB" id="A0AAY4C6J9"/>
<sequence>MHRHSGAGVRSMSRPCLWNQRPQGALSPCNRYKHAACAHRGHVYLLGGRGLSLLKDLWRYSVVTDEWNELDCTCEGAPEELEEHSMVAHKGLLYVFGGMIDSAYTSWKTAFWVFNTIKGQWELFQGQRHSPQRAMPVNRKAHSAVVMGSAMYIYGGYIDMRGSSQELWEYDFDTRVWSLLSGAACGRGPGPRHGHSAMAHQHCMYLYGGLSGLREQRDLWKWNTTSQAWSCIKAPSGPSKLVGHSAVVYRDSMLIFGGGETQDCPTSSLWRFDLTAQSWEKLYALHVAVPPSRIHHCSVGFGPSFQQACAGPLREGSNNNPSRPQHVKNKLCPFAKGDIELKTLSSDKKTLKETDFVLAGSRLRGTCMTFRNEDAFSEPQESEGTAVDSGDSVDQQCPDVLLILGGRPLGGQPAISVWQMTLSD</sequence>
<name>A0AAY4C6J9_9TELE</name>
<dbReference type="RefSeq" id="XP_028846091.1">
    <property type="nucleotide sequence ID" value="XM_028990258.1"/>
</dbReference>
<dbReference type="GO" id="GO:0005794">
    <property type="term" value="C:Golgi apparatus"/>
    <property type="evidence" value="ECO:0007669"/>
    <property type="project" value="TreeGrafter"/>
</dbReference>
<dbReference type="InterPro" id="IPR011043">
    <property type="entry name" value="Gal_Oxase/kelch_b-propeller"/>
</dbReference>
<evidence type="ECO:0000313" key="3">
    <source>
        <dbReference type="Ensembl" id="ENSDCDP00010028698.1"/>
    </source>
</evidence>
<organism evidence="3 4">
    <name type="scientific">Denticeps clupeoides</name>
    <name type="common">denticle herring</name>
    <dbReference type="NCBI Taxonomy" id="299321"/>
    <lineage>
        <taxon>Eukaryota</taxon>
        <taxon>Metazoa</taxon>
        <taxon>Chordata</taxon>
        <taxon>Craniata</taxon>
        <taxon>Vertebrata</taxon>
        <taxon>Euteleostomi</taxon>
        <taxon>Actinopterygii</taxon>
        <taxon>Neopterygii</taxon>
        <taxon>Teleostei</taxon>
        <taxon>Clupei</taxon>
        <taxon>Clupeiformes</taxon>
        <taxon>Denticipitoidei</taxon>
        <taxon>Denticipitidae</taxon>
        <taxon>Denticeps</taxon>
    </lineage>
</organism>
<dbReference type="InterPro" id="IPR015915">
    <property type="entry name" value="Kelch-typ_b-propeller"/>
</dbReference>
<dbReference type="Pfam" id="PF24681">
    <property type="entry name" value="Kelch_KLHDC2_KLHL20_DRC7"/>
    <property type="match status" value="2"/>
</dbReference>
<dbReference type="PANTHER" id="PTHR46376:SF1">
    <property type="entry name" value="LEUCINE-ZIPPER-LIKE TRANSCRIPTIONAL REGULATOR 1"/>
    <property type="match status" value="1"/>
</dbReference>
<protein>
    <submittedName>
        <fullName evidence="3">Uncharacterized protein</fullName>
    </submittedName>
</protein>
<dbReference type="GeneID" id="114796373"/>
<dbReference type="InterPro" id="IPR051568">
    <property type="entry name" value="LZTR1/Attractin"/>
</dbReference>
<dbReference type="Gene3D" id="2.120.10.80">
    <property type="entry name" value="Kelch-type beta propeller"/>
    <property type="match status" value="2"/>
</dbReference>
<dbReference type="SUPFAM" id="SSF50965">
    <property type="entry name" value="Galactose oxidase, central domain"/>
    <property type="match status" value="1"/>
</dbReference>
<reference evidence="3" key="2">
    <citation type="submission" date="2025-08" db="UniProtKB">
        <authorList>
            <consortium name="Ensembl"/>
        </authorList>
    </citation>
    <scope>IDENTIFICATION</scope>
</reference>
<keyword evidence="1" id="KW-0880">Kelch repeat</keyword>